<dbReference type="EMBL" id="ML735704">
    <property type="protein sequence ID" value="KAE8421044.1"/>
    <property type="molecule type" value="Genomic_DNA"/>
</dbReference>
<evidence type="ECO:0000313" key="2">
    <source>
        <dbReference type="EMBL" id="KAE8421044.1"/>
    </source>
</evidence>
<organism evidence="2 3">
    <name type="scientific">Aspergillus pseudocaelatus</name>
    <dbReference type="NCBI Taxonomy" id="1825620"/>
    <lineage>
        <taxon>Eukaryota</taxon>
        <taxon>Fungi</taxon>
        <taxon>Dikarya</taxon>
        <taxon>Ascomycota</taxon>
        <taxon>Pezizomycotina</taxon>
        <taxon>Eurotiomycetes</taxon>
        <taxon>Eurotiomycetidae</taxon>
        <taxon>Eurotiales</taxon>
        <taxon>Aspergillaceae</taxon>
        <taxon>Aspergillus</taxon>
        <taxon>Aspergillus subgen. Circumdati</taxon>
    </lineage>
</organism>
<accession>A0ABQ6WVB2</accession>
<feature type="transmembrane region" description="Helical" evidence="1">
    <location>
        <begin position="6"/>
        <end position="28"/>
    </location>
</feature>
<reference evidence="2 3" key="1">
    <citation type="submission" date="2019-04" db="EMBL/GenBank/DDBJ databases">
        <authorList>
            <consortium name="DOE Joint Genome Institute"/>
            <person name="Mondo S."/>
            <person name="Kjaerbolling I."/>
            <person name="Vesth T."/>
            <person name="Frisvad J.C."/>
            <person name="Nybo J.L."/>
            <person name="Theobald S."/>
            <person name="Kildgaard S."/>
            <person name="Isbrandt T."/>
            <person name="Kuo A."/>
            <person name="Sato A."/>
            <person name="Lyhne E.K."/>
            <person name="Kogle M.E."/>
            <person name="Wiebenga A."/>
            <person name="Kun R.S."/>
            <person name="Lubbers R.J."/>
            <person name="Makela M.R."/>
            <person name="Barry K."/>
            <person name="Chovatia M."/>
            <person name="Clum A."/>
            <person name="Daum C."/>
            <person name="Haridas S."/>
            <person name="He G."/>
            <person name="LaButti K."/>
            <person name="Lipzen A."/>
            <person name="Riley R."/>
            <person name="Salamov A."/>
            <person name="Simmons B.A."/>
            <person name="Magnuson J.K."/>
            <person name="Henrissat B."/>
            <person name="Mortensen U.H."/>
            <person name="Larsen T.O."/>
            <person name="Devries R.P."/>
            <person name="Grigoriev I.V."/>
            <person name="Machida M."/>
            <person name="Baker S.E."/>
            <person name="Andersen M.R."/>
            <person name="Cantor M.N."/>
            <person name="Hua S.X."/>
        </authorList>
    </citation>
    <scope>NUCLEOTIDE SEQUENCE [LARGE SCALE GENOMIC DNA]</scope>
    <source>
        <strain evidence="2 3">CBS 117616</strain>
    </source>
</reference>
<keyword evidence="3" id="KW-1185">Reference proteome</keyword>
<sequence>MLSVGRILILLLIVMALQDLLLHIVNFLMQRTYFVFGSGVSLDARENGVRLANGDVRHVDPSILEGVDKGTKVCCWGAVMATFTWLVVSIS</sequence>
<keyword evidence="1" id="KW-1133">Transmembrane helix</keyword>
<evidence type="ECO:0000313" key="3">
    <source>
        <dbReference type="Proteomes" id="UP000325395"/>
    </source>
</evidence>
<gene>
    <name evidence="2" type="ORF">BDV36DRAFT_80219</name>
</gene>
<proteinExistence type="predicted"/>
<evidence type="ECO:0000256" key="1">
    <source>
        <dbReference type="SAM" id="Phobius"/>
    </source>
</evidence>
<keyword evidence="1" id="KW-0472">Membrane</keyword>
<name>A0ABQ6WVB2_9EURO</name>
<dbReference type="Proteomes" id="UP000325395">
    <property type="component" value="Unassembled WGS sequence"/>
</dbReference>
<keyword evidence="1" id="KW-0812">Transmembrane</keyword>
<protein>
    <submittedName>
        <fullName evidence="2">Uncharacterized protein</fullName>
    </submittedName>
</protein>